<dbReference type="EMBL" id="JAEUBF010000949">
    <property type="protein sequence ID" value="KAH3673652.1"/>
    <property type="molecule type" value="Genomic_DNA"/>
</dbReference>
<evidence type="ECO:0000313" key="6">
    <source>
        <dbReference type="Proteomes" id="UP000769528"/>
    </source>
</evidence>
<dbReference type="Gene3D" id="1.20.1250.20">
    <property type="entry name" value="MFS general substrate transporter like domains"/>
    <property type="match status" value="2"/>
</dbReference>
<evidence type="ECO:0000313" key="5">
    <source>
        <dbReference type="EMBL" id="KAH3673652.1"/>
    </source>
</evidence>
<evidence type="ECO:0000259" key="4">
    <source>
        <dbReference type="PROSITE" id="PS50850"/>
    </source>
</evidence>
<keyword evidence="3" id="KW-0472">Membrane</keyword>
<reference evidence="5" key="2">
    <citation type="submission" date="2021-01" db="EMBL/GenBank/DDBJ databases">
        <authorList>
            <person name="Schikora-Tamarit M.A."/>
        </authorList>
    </citation>
    <scope>NUCLEOTIDE SEQUENCE</scope>
    <source>
        <strain evidence="5">CBS6341</strain>
    </source>
</reference>
<dbReference type="InterPro" id="IPR050327">
    <property type="entry name" value="Proton-linked_MCT"/>
</dbReference>
<dbReference type="SUPFAM" id="SSF103473">
    <property type="entry name" value="MFS general substrate transporter"/>
    <property type="match status" value="1"/>
</dbReference>
<keyword evidence="6" id="KW-1185">Reference proteome</keyword>
<comment type="caution">
    <text evidence="5">The sequence shown here is derived from an EMBL/GenBank/DDBJ whole genome shotgun (WGS) entry which is preliminary data.</text>
</comment>
<feature type="transmembrane region" description="Helical" evidence="3">
    <location>
        <begin position="325"/>
        <end position="343"/>
    </location>
</feature>
<dbReference type="CDD" id="cd17352">
    <property type="entry name" value="MFS_MCT_SLC16"/>
    <property type="match status" value="1"/>
</dbReference>
<comment type="subcellular location">
    <subcellularLocation>
        <location evidence="1">Membrane</location>
        <topology evidence="1">Multi-pass membrane protein</topology>
    </subcellularLocation>
</comment>
<dbReference type="GO" id="GO:0022857">
    <property type="term" value="F:transmembrane transporter activity"/>
    <property type="evidence" value="ECO:0007669"/>
    <property type="project" value="InterPro"/>
</dbReference>
<evidence type="ECO:0000256" key="1">
    <source>
        <dbReference type="ARBA" id="ARBA00004141"/>
    </source>
</evidence>
<feature type="transmembrane region" description="Helical" evidence="3">
    <location>
        <begin position="416"/>
        <end position="438"/>
    </location>
</feature>
<feature type="transmembrane region" description="Helical" evidence="3">
    <location>
        <begin position="380"/>
        <end position="404"/>
    </location>
</feature>
<dbReference type="AlphaFoldDB" id="A0A9P8PK86"/>
<feature type="transmembrane region" description="Helical" evidence="3">
    <location>
        <begin position="148"/>
        <end position="165"/>
    </location>
</feature>
<proteinExistence type="inferred from homology"/>
<feature type="transmembrane region" description="Helical" evidence="3">
    <location>
        <begin position="444"/>
        <end position="468"/>
    </location>
</feature>
<feature type="transmembrane region" description="Helical" evidence="3">
    <location>
        <begin position="237"/>
        <end position="257"/>
    </location>
</feature>
<feature type="transmembrane region" description="Helical" evidence="3">
    <location>
        <begin position="171"/>
        <end position="193"/>
    </location>
</feature>
<dbReference type="PANTHER" id="PTHR11360:SF177">
    <property type="entry name" value="RIBOFLAVIN TRANSPORTER MCH5"/>
    <property type="match status" value="1"/>
</dbReference>
<gene>
    <name evidence="5" type="ORF">WICMUC_003555</name>
</gene>
<dbReference type="GO" id="GO:0016020">
    <property type="term" value="C:membrane"/>
    <property type="evidence" value="ECO:0007669"/>
    <property type="project" value="UniProtKB-SubCell"/>
</dbReference>
<comment type="similarity">
    <text evidence="2">Belongs to the major facilitator superfamily. Monocarboxylate porter (TC 2.A.1.13) family.</text>
</comment>
<sequence>MTQYNMATDDIFRQASPDPTTYELDHIDKEVAGKSSSYNSNKTELREQNTVRTLEIETTYEPEDAEDVQDYLDGGKEAWLVVVGGSLAACCNLGIMNSIGSIQTYVQNNTLSDASLSNIGWIFSVYFYFALGAGIVTGPSFDSNGAKFSMIVGNILMTGGILATANSTKVWQFVLAFGICNALGTSFILTAILGSTAHWFNKKRGTALGFVSVGGSLGAVFWTMMFRQLFPTIGFRWTMRLLALLCFVTLTVSTFLVKDRRLKSKKEKVTIIEKLKNSFVFQDLFTDFRLASLAISVFLAEFSLICCTSYFGSYVVYKGYSESDAFLIIITFNCAGILGRYFPNTVADVIGSFNVLCITVTICVLLIFVMWLPFGSDLRVMYAFCALYGFFSCSILSLTPVCCGQIGKTKDFGKRYGTVFFISSFGNLISLPLCGAIIGDGKGYQNLIIFAGALEAVSAIFWIITRFYSAGINLKKY</sequence>
<evidence type="ECO:0000256" key="2">
    <source>
        <dbReference type="ARBA" id="ARBA00006727"/>
    </source>
</evidence>
<evidence type="ECO:0000256" key="3">
    <source>
        <dbReference type="SAM" id="Phobius"/>
    </source>
</evidence>
<keyword evidence="3" id="KW-0812">Transmembrane</keyword>
<feature type="transmembrane region" description="Helical" evidence="3">
    <location>
        <begin position="355"/>
        <end position="374"/>
    </location>
</feature>
<dbReference type="Pfam" id="PF07690">
    <property type="entry name" value="MFS_1"/>
    <property type="match status" value="1"/>
</dbReference>
<feature type="transmembrane region" description="Helical" evidence="3">
    <location>
        <begin position="290"/>
        <end position="313"/>
    </location>
</feature>
<organism evidence="5 6">
    <name type="scientific">Wickerhamomyces mucosus</name>
    <dbReference type="NCBI Taxonomy" id="1378264"/>
    <lineage>
        <taxon>Eukaryota</taxon>
        <taxon>Fungi</taxon>
        <taxon>Dikarya</taxon>
        <taxon>Ascomycota</taxon>
        <taxon>Saccharomycotina</taxon>
        <taxon>Saccharomycetes</taxon>
        <taxon>Phaffomycetales</taxon>
        <taxon>Wickerhamomycetaceae</taxon>
        <taxon>Wickerhamomyces</taxon>
    </lineage>
</organism>
<keyword evidence="3" id="KW-1133">Transmembrane helix</keyword>
<accession>A0A9P8PK86</accession>
<protein>
    <recommendedName>
        <fullName evidence="4">Major facilitator superfamily (MFS) profile domain-containing protein</fullName>
    </recommendedName>
</protein>
<feature type="transmembrane region" description="Helical" evidence="3">
    <location>
        <begin position="205"/>
        <end position="225"/>
    </location>
</feature>
<dbReference type="Proteomes" id="UP000769528">
    <property type="component" value="Unassembled WGS sequence"/>
</dbReference>
<feature type="domain" description="Major facilitator superfamily (MFS) profile" evidence="4">
    <location>
        <begin position="78"/>
        <end position="470"/>
    </location>
</feature>
<name>A0A9P8PK86_9ASCO</name>
<dbReference type="InterPro" id="IPR020846">
    <property type="entry name" value="MFS_dom"/>
</dbReference>
<dbReference type="InterPro" id="IPR011701">
    <property type="entry name" value="MFS"/>
</dbReference>
<dbReference type="InterPro" id="IPR036259">
    <property type="entry name" value="MFS_trans_sf"/>
</dbReference>
<dbReference type="PANTHER" id="PTHR11360">
    <property type="entry name" value="MONOCARBOXYLATE TRANSPORTER"/>
    <property type="match status" value="1"/>
</dbReference>
<dbReference type="GO" id="GO:0032218">
    <property type="term" value="P:riboflavin transport"/>
    <property type="evidence" value="ECO:0007669"/>
    <property type="project" value="TreeGrafter"/>
</dbReference>
<feature type="transmembrane region" description="Helical" evidence="3">
    <location>
        <begin position="119"/>
        <end position="136"/>
    </location>
</feature>
<dbReference type="PROSITE" id="PS50850">
    <property type="entry name" value="MFS"/>
    <property type="match status" value="1"/>
</dbReference>
<reference evidence="5" key="1">
    <citation type="journal article" date="2021" name="Open Biol.">
        <title>Shared evolutionary footprints suggest mitochondrial oxidative damage underlies multiple complex I losses in fungi.</title>
        <authorList>
            <person name="Schikora-Tamarit M.A."/>
            <person name="Marcet-Houben M."/>
            <person name="Nosek J."/>
            <person name="Gabaldon T."/>
        </authorList>
    </citation>
    <scope>NUCLEOTIDE SEQUENCE</scope>
    <source>
        <strain evidence="5">CBS6341</strain>
    </source>
</reference>
<dbReference type="OrthoDB" id="3979586at2759"/>
<feature type="transmembrane region" description="Helical" evidence="3">
    <location>
        <begin position="78"/>
        <end position="99"/>
    </location>
</feature>